<evidence type="ECO:0000256" key="5">
    <source>
        <dbReference type="ARBA" id="ARBA00022748"/>
    </source>
</evidence>
<dbReference type="EMBL" id="SLUM01000006">
    <property type="protein sequence ID" value="TCL59196.1"/>
    <property type="molecule type" value="Genomic_DNA"/>
</dbReference>
<gene>
    <name evidence="11" type="ORF">EDD77_106113</name>
</gene>
<dbReference type="STRING" id="1650663.GCA_001486665_03182"/>
<dbReference type="OrthoDB" id="9809733at2"/>
<feature type="transmembrane region" description="Helical" evidence="9">
    <location>
        <begin position="91"/>
        <end position="113"/>
    </location>
</feature>
<keyword evidence="5" id="KW-0201">Cytochrome c-type biogenesis</keyword>
<reference evidence="11 12" key="1">
    <citation type="submission" date="2019-03" db="EMBL/GenBank/DDBJ databases">
        <title>Genomic Encyclopedia of Type Strains, Phase IV (KMG-IV): sequencing the most valuable type-strain genomes for metagenomic binning, comparative biology and taxonomic classification.</title>
        <authorList>
            <person name="Goeker M."/>
        </authorList>
    </citation>
    <scope>NUCLEOTIDE SEQUENCE [LARGE SCALE GENOMIC DNA]</scope>
    <source>
        <strain evidence="11 12">DSM 100451</strain>
    </source>
</reference>
<evidence type="ECO:0000256" key="4">
    <source>
        <dbReference type="ARBA" id="ARBA00022692"/>
    </source>
</evidence>
<comment type="caution">
    <text evidence="11">The sequence shown here is derived from an EMBL/GenBank/DDBJ whole genome shotgun (WGS) entry which is preliminary data.</text>
</comment>
<proteinExistence type="inferred from homology"/>
<feature type="domain" description="Thioredoxin" evidence="10">
    <location>
        <begin position="296"/>
        <end position="447"/>
    </location>
</feature>
<protein>
    <submittedName>
        <fullName evidence="11">Cytochrome c-type biogenesis protein</fullName>
    </submittedName>
</protein>
<dbReference type="RefSeq" id="WP_058966625.1">
    <property type="nucleotide sequence ID" value="NZ_CABKVM010000019.1"/>
</dbReference>
<dbReference type="GO" id="GO:0005886">
    <property type="term" value="C:plasma membrane"/>
    <property type="evidence" value="ECO:0007669"/>
    <property type="project" value="UniProtKB-SubCell"/>
</dbReference>
<keyword evidence="3" id="KW-1003">Cell membrane</keyword>
<dbReference type="InterPro" id="IPR017937">
    <property type="entry name" value="Thioredoxin_CS"/>
</dbReference>
<evidence type="ECO:0000256" key="6">
    <source>
        <dbReference type="ARBA" id="ARBA00022989"/>
    </source>
</evidence>
<dbReference type="Pfam" id="PF02683">
    <property type="entry name" value="DsbD_TM"/>
    <property type="match status" value="1"/>
</dbReference>
<accession>A0A4R1R1I8</accession>
<dbReference type="AlphaFoldDB" id="A0A4R1R1I8"/>
<dbReference type="GO" id="GO:0016491">
    <property type="term" value="F:oxidoreductase activity"/>
    <property type="evidence" value="ECO:0007669"/>
    <property type="project" value="InterPro"/>
</dbReference>
<dbReference type="PANTHER" id="PTHR31272">
    <property type="entry name" value="CYTOCHROME C-TYPE BIOGENESIS PROTEIN HI_1454-RELATED"/>
    <property type="match status" value="1"/>
</dbReference>
<feature type="compositionally biased region" description="Low complexity" evidence="8">
    <location>
        <begin position="248"/>
        <end position="290"/>
    </location>
</feature>
<dbReference type="CDD" id="cd02966">
    <property type="entry name" value="TlpA_like_family"/>
    <property type="match status" value="1"/>
</dbReference>
<dbReference type="SUPFAM" id="SSF52833">
    <property type="entry name" value="Thioredoxin-like"/>
    <property type="match status" value="1"/>
</dbReference>
<evidence type="ECO:0000256" key="8">
    <source>
        <dbReference type="SAM" id="MobiDB-lite"/>
    </source>
</evidence>
<dbReference type="PROSITE" id="PS51352">
    <property type="entry name" value="THIOREDOXIN_2"/>
    <property type="match status" value="1"/>
</dbReference>
<evidence type="ECO:0000313" key="11">
    <source>
        <dbReference type="EMBL" id="TCL59196.1"/>
    </source>
</evidence>
<dbReference type="PANTHER" id="PTHR31272:SF4">
    <property type="entry name" value="CYTOCHROME C-TYPE BIOGENESIS PROTEIN HI_1454-RELATED"/>
    <property type="match status" value="1"/>
</dbReference>
<name>A0A4R1R1I8_9FIRM</name>
<feature type="transmembrane region" description="Helical" evidence="9">
    <location>
        <begin position="20"/>
        <end position="40"/>
    </location>
</feature>
<organism evidence="11 12">
    <name type="scientific">Allofournierella massiliensis</name>
    <dbReference type="NCBI Taxonomy" id="1650663"/>
    <lineage>
        <taxon>Bacteria</taxon>
        <taxon>Bacillati</taxon>
        <taxon>Bacillota</taxon>
        <taxon>Clostridia</taxon>
        <taxon>Eubacteriales</taxon>
        <taxon>Oscillospiraceae</taxon>
        <taxon>Allofournierella</taxon>
    </lineage>
</organism>
<dbReference type="InterPro" id="IPR003834">
    <property type="entry name" value="Cyt_c_assmbl_TM_dom"/>
</dbReference>
<evidence type="ECO:0000259" key="10">
    <source>
        <dbReference type="PROSITE" id="PS51352"/>
    </source>
</evidence>
<evidence type="ECO:0000256" key="2">
    <source>
        <dbReference type="ARBA" id="ARBA00006143"/>
    </source>
</evidence>
<evidence type="ECO:0000256" key="7">
    <source>
        <dbReference type="ARBA" id="ARBA00023136"/>
    </source>
</evidence>
<keyword evidence="7 9" id="KW-0472">Membrane</keyword>
<keyword evidence="4 9" id="KW-0812">Transmembrane</keyword>
<dbReference type="Proteomes" id="UP000295184">
    <property type="component" value="Unassembled WGS sequence"/>
</dbReference>
<feature type="transmembrane region" description="Helical" evidence="9">
    <location>
        <begin position="134"/>
        <end position="160"/>
    </location>
</feature>
<dbReference type="Gene3D" id="3.40.30.10">
    <property type="entry name" value="Glutaredoxin"/>
    <property type="match status" value="1"/>
</dbReference>
<dbReference type="Pfam" id="PF08534">
    <property type="entry name" value="Redoxin"/>
    <property type="match status" value="1"/>
</dbReference>
<feature type="transmembrane region" description="Helical" evidence="9">
    <location>
        <begin position="172"/>
        <end position="197"/>
    </location>
</feature>
<evidence type="ECO:0000256" key="9">
    <source>
        <dbReference type="SAM" id="Phobius"/>
    </source>
</evidence>
<dbReference type="InterPro" id="IPR051790">
    <property type="entry name" value="Cytochrome_c-biogenesis_DsbD"/>
</dbReference>
<feature type="transmembrane region" description="Helical" evidence="9">
    <location>
        <begin position="61"/>
        <end position="85"/>
    </location>
</feature>
<comment type="similarity">
    <text evidence="2">Belongs to the DsbD family.</text>
</comment>
<comment type="subcellular location">
    <subcellularLocation>
        <location evidence="1">Cell membrane</location>
        <topology evidence="1">Multi-pass membrane protein</topology>
    </subcellularLocation>
</comment>
<dbReference type="InterPro" id="IPR013766">
    <property type="entry name" value="Thioredoxin_domain"/>
</dbReference>
<keyword evidence="6 9" id="KW-1133">Transmembrane helix</keyword>
<dbReference type="InterPro" id="IPR036249">
    <property type="entry name" value="Thioredoxin-like_sf"/>
</dbReference>
<dbReference type="GO" id="GO:0017004">
    <property type="term" value="P:cytochrome complex assembly"/>
    <property type="evidence" value="ECO:0007669"/>
    <property type="project" value="UniProtKB-KW"/>
</dbReference>
<dbReference type="InterPro" id="IPR013740">
    <property type="entry name" value="Redoxin"/>
</dbReference>
<dbReference type="PROSITE" id="PS00194">
    <property type="entry name" value="THIOREDOXIN_1"/>
    <property type="match status" value="1"/>
</dbReference>
<sequence length="452" mass="48853">MGFNLETSISVFTVFVQGLFSFFSPCVLPLVPLYLGYLAGGAASASLTDKQRRRIALRNTLFFVLGVSFAFFMLGLGFTALGKLLSGNRALVARLGGILIMLLGLYQVGFLQVDALQKEHRLPFDLNRFSMNPLTALILGFTFSFAWTPCVGPALTSVLVMAGSSASRTQGFLLIGVYTLGFVLPFLLVALFTSQVLSFFRRHTSWLKYTAKAGGVLLILMGLMMFTGWMNSFTGYLSGVGTSGAGVSSSQAVSSSQPDSQPDSQPTSQPQAGSEPAESEASSQPESAADSPEEEEYPVIAAPDFTMVDQYGNEHTLSDYKGKTVFLNFWATWCGPCKKEMPDIQQLYLDYGENTGDVIILGVAAPKSDANPFNQETLDADGIADFLEEGGYTYPVLMDTTGDVLMDYGISAFPTTFMIDSDGNLFGYLQGSMTREIMDSIIDQTVSGIRAN</sequence>
<evidence type="ECO:0000313" key="12">
    <source>
        <dbReference type="Proteomes" id="UP000295184"/>
    </source>
</evidence>
<evidence type="ECO:0000256" key="3">
    <source>
        <dbReference type="ARBA" id="ARBA00022475"/>
    </source>
</evidence>
<evidence type="ECO:0000256" key="1">
    <source>
        <dbReference type="ARBA" id="ARBA00004651"/>
    </source>
</evidence>
<feature type="transmembrane region" description="Helical" evidence="9">
    <location>
        <begin position="209"/>
        <end position="230"/>
    </location>
</feature>
<feature type="region of interest" description="Disordered" evidence="8">
    <location>
        <begin position="248"/>
        <end position="295"/>
    </location>
</feature>